<accession>A0A8C4R0H4</accession>
<dbReference type="InterPro" id="IPR001394">
    <property type="entry name" value="Peptidase_C19_UCH"/>
</dbReference>
<organism evidence="2 3">
    <name type="scientific">Eptatretus burgeri</name>
    <name type="common">Inshore hagfish</name>
    <dbReference type="NCBI Taxonomy" id="7764"/>
    <lineage>
        <taxon>Eukaryota</taxon>
        <taxon>Metazoa</taxon>
        <taxon>Chordata</taxon>
        <taxon>Craniata</taxon>
        <taxon>Vertebrata</taxon>
        <taxon>Cyclostomata</taxon>
        <taxon>Myxini</taxon>
        <taxon>Myxiniformes</taxon>
        <taxon>Myxinidae</taxon>
        <taxon>Eptatretinae</taxon>
        <taxon>Eptatretus</taxon>
    </lineage>
</organism>
<dbReference type="Pfam" id="PF00443">
    <property type="entry name" value="UCH"/>
    <property type="match status" value="1"/>
</dbReference>
<reference evidence="2" key="1">
    <citation type="submission" date="2025-08" db="UniProtKB">
        <authorList>
            <consortium name="Ensembl"/>
        </authorList>
    </citation>
    <scope>IDENTIFICATION</scope>
</reference>
<dbReference type="AlphaFoldDB" id="A0A8C4R0H4"/>
<evidence type="ECO:0000259" key="1">
    <source>
        <dbReference type="Pfam" id="PF00443"/>
    </source>
</evidence>
<dbReference type="GO" id="GO:0016579">
    <property type="term" value="P:protein deubiquitination"/>
    <property type="evidence" value="ECO:0007669"/>
    <property type="project" value="InterPro"/>
</dbReference>
<dbReference type="SUPFAM" id="SSF54001">
    <property type="entry name" value="Cysteine proteinases"/>
    <property type="match status" value="1"/>
</dbReference>
<feature type="domain" description="Peptidase C19 ubiquitin carboxyl-terminal hydrolase" evidence="1">
    <location>
        <begin position="8"/>
        <end position="128"/>
    </location>
</feature>
<dbReference type="Ensembl" id="ENSEBUT00000023542.1">
    <property type="protein sequence ID" value="ENSEBUP00000022966.1"/>
    <property type="gene ID" value="ENSEBUG00000014151.1"/>
</dbReference>
<sequence>MSFTEFSQICRLPTYLVIVLDCKRGQDAGTDSATLLPKVTFPMNLDVFPLCSAGLKRSSLTQRQRKGENAGKLSNIESTAQRTLQAFDILRVDTGATSNGLYKLRAVISYDRSSVPVGHYLAWLSGKKGNMLVTMVWGCQSRVVSPHHCK</sequence>
<reference evidence="2" key="2">
    <citation type="submission" date="2025-09" db="UniProtKB">
        <authorList>
            <consortium name="Ensembl"/>
        </authorList>
    </citation>
    <scope>IDENTIFICATION</scope>
</reference>
<name>A0A8C4R0H4_EPTBU</name>
<dbReference type="InterPro" id="IPR038765">
    <property type="entry name" value="Papain-like_cys_pep_sf"/>
</dbReference>
<evidence type="ECO:0000313" key="3">
    <source>
        <dbReference type="Proteomes" id="UP000694388"/>
    </source>
</evidence>
<proteinExistence type="predicted"/>
<dbReference type="Gene3D" id="3.90.70.10">
    <property type="entry name" value="Cysteine proteinases"/>
    <property type="match status" value="1"/>
</dbReference>
<dbReference type="GO" id="GO:0004843">
    <property type="term" value="F:cysteine-type deubiquitinase activity"/>
    <property type="evidence" value="ECO:0007669"/>
    <property type="project" value="InterPro"/>
</dbReference>
<keyword evidence="3" id="KW-1185">Reference proteome</keyword>
<dbReference type="Proteomes" id="UP000694388">
    <property type="component" value="Unplaced"/>
</dbReference>
<protein>
    <recommendedName>
        <fullName evidence="1">Peptidase C19 ubiquitin carboxyl-terminal hydrolase domain-containing protein</fullName>
    </recommendedName>
</protein>
<evidence type="ECO:0000313" key="2">
    <source>
        <dbReference type="Ensembl" id="ENSEBUP00000022966.1"/>
    </source>
</evidence>